<sequence length="198" mass="23278">MDSVPVLMDGLLIARHMPTISLLLTLRKINNSQREMKYITVMRNRILFQISSTNDSRSLNQRFFHKIIMERRNLPMFQKCLSHAISEIMKSSVLEYNSGPICHWTTVITDDVDNPSRQLRAQIGGRNIGIAAMDQVLVPSFRDLMTNNWLPFLNRRFSMNIPCNRTEHSPCSRYLNPMHESTWRRLYDDNISFFLLRM</sequence>
<protein>
    <submittedName>
        <fullName evidence="1">Uncharacterized protein</fullName>
    </submittedName>
</protein>
<dbReference type="OrthoDB" id="10349572at2759"/>
<accession>A0A8X6F4H8</accession>
<evidence type="ECO:0000313" key="2">
    <source>
        <dbReference type="Proteomes" id="UP000887116"/>
    </source>
</evidence>
<keyword evidence="2" id="KW-1185">Reference proteome</keyword>
<comment type="caution">
    <text evidence="1">The sequence shown here is derived from an EMBL/GenBank/DDBJ whole genome shotgun (WGS) entry which is preliminary data.</text>
</comment>
<name>A0A8X6F4H8_TRICU</name>
<organism evidence="1 2">
    <name type="scientific">Trichonephila clavata</name>
    <name type="common">Joro spider</name>
    <name type="synonym">Nephila clavata</name>
    <dbReference type="NCBI Taxonomy" id="2740835"/>
    <lineage>
        <taxon>Eukaryota</taxon>
        <taxon>Metazoa</taxon>
        <taxon>Ecdysozoa</taxon>
        <taxon>Arthropoda</taxon>
        <taxon>Chelicerata</taxon>
        <taxon>Arachnida</taxon>
        <taxon>Araneae</taxon>
        <taxon>Araneomorphae</taxon>
        <taxon>Entelegynae</taxon>
        <taxon>Araneoidea</taxon>
        <taxon>Nephilidae</taxon>
        <taxon>Trichonephila</taxon>
    </lineage>
</organism>
<dbReference type="Proteomes" id="UP000887116">
    <property type="component" value="Unassembled WGS sequence"/>
</dbReference>
<reference evidence="1" key="1">
    <citation type="submission" date="2020-07" db="EMBL/GenBank/DDBJ databases">
        <title>Multicomponent nature underlies the extraordinary mechanical properties of spider dragline silk.</title>
        <authorList>
            <person name="Kono N."/>
            <person name="Nakamura H."/>
            <person name="Mori M."/>
            <person name="Yoshida Y."/>
            <person name="Ohtoshi R."/>
            <person name="Malay A.D."/>
            <person name="Moran D.A.P."/>
            <person name="Tomita M."/>
            <person name="Numata K."/>
            <person name="Arakawa K."/>
        </authorList>
    </citation>
    <scope>NUCLEOTIDE SEQUENCE</scope>
</reference>
<gene>
    <name evidence="1" type="primary">NCL1_27834</name>
    <name evidence="1" type="ORF">TNCT_599991</name>
</gene>
<dbReference type="EMBL" id="BMAO01020921">
    <property type="protein sequence ID" value="GFQ70778.1"/>
    <property type="molecule type" value="Genomic_DNA"/>
</dbReference>
<proteinExistence type="predicted"/>
<dbReference type="AlphaFoldDB" id="A0A8X6F4H8"/>
<evidence type="ECO:0000313" key="1">
    <source>
        <dbReference type="EMBL" id="GFQ70778.1"/>
    </source>
</evidence>